<evidence type="ECO:0000256" key="1">
    <source>
        <dbReference type="ARBA" id="ARBA00023125"/>
    </source>
</evidence>
<feature type="region of interest" description="Disordered" evidence="2">
    <location>
        <begin position="466"/>
        <end position="492"/>
    </location>
</feature>
<feature type="region of interest" description="Disordered" evidence="2">
    <location>
        <begin position="389"/>
        <end position="426"/>
    </location>
</feature>
<protein>
    <recommendedName>
        <fullName evidence="3">HTH CENPB-type domain-containing protein</fullName>
    </recommendedName>
</protein>
<evidence type="ECO:0000259" key="3">
    <source>
        <dbReference type="PROSITE" id="PS51253"/>
    </source>
</evidence>
<feature type="compositionally biased region" description="Polar residues" evidence="2">
    <location>
        <begin position="404"/>
        <end position="417"/>
    </location>
</feature>
<keyword evidence="1" id="KW-0238">DNA-binding</keyword>
<feature type="domain" description="HTH CENPB-type" evidence="3">
    <location>
        <begin position="51"/>
        <end position="120"/>
    </location>
</feature>
<evidence type="ECO:0000313" key="5">
    <source>
        <dbReference type="Proteomes" id="UP001610728"/>
    </source>
</evidence>
<reference evidence="4 5" key="1">
    <citation type="submission" date="2020-05" db="EMBL/GenBank/DDBJ databases">
        <title>Ceratocystis lukuohia genome.</title>
        <authorList>
            <person name="Harrington T.C."/>
            <person name="Kim K."/>
            <person name="Mayers C.G."/>
        </authorList>
    </citation>
    <scope>NUCLEOTIDE SEQUENCE [LARGE SCALE GENOMIC DNA]</scope>
    <source>
        <strain evidence="4 5">C4212</strain>
    </source>
</reference>
<proteinExistence type="predicted"/>
<dbReference type="InterPro" id="IPR004875">
    <property type="entry name" value="DDE_SF_endonuclease_dom"/>
</dbReference>
<dbReference type="SMART" id="SM00674">
    <property type="entry name" value="CENPB"/>
    <property type="match status" value="1"/>
</dbReference>
<dbReference type="EMBL" id="JABSNW010000009">
    <property type="protein sequence ID" value="KAL2885016.1"/>
    <property type="molecule type" value="Genomic_DNA"/>
</dbReference>
<dbReference type="InterPro" id="IPR050863">
    <property type="entry name" value="CenT-Element_Derived"/>
</dbReference>
<dbReference type="PANTHER" id="PTHR19303">
    <property type="entry name" value="TRANSPOSON"/>
    <property type="match status" value="1"/>
</dbReference>
<dbReference type="Proteomes" id="UP001610728">
    <property type="component" value="Unassembled WGS sequence"/>
</dbReference>
<dbReference type="RefSeq" id="XP_070856197.1">
    <property type="nucleotide sequence ID" value="XM_071001678.1"/>
</dbReference>
<keyword evidence="5" id="KW-1185">Reference proteome</keyword>
<feature type="compositionally biased region" description="Basic residues" evidence="2">
    <location>
        <begin position="471"/>
        <end position="482"/>
    </location>
</feature>
<dbReference type="PANTHER" id="PTHR19303:SF62">
    <property type="entry name" value="HTH CENPB-TYPE DOMAIN-CONTAINING PROTEIN-RELATED"/>
    <property type="match status" value="1"/>
</dbReference>
<evidence type="ECO:0000313" key="4">
    <source>
        <dbReference type="EMBL" id="KAL2885016.1"/>
    </source>
</evidence>
<gene>
    <name evidence="4" type="ORF">HOO65_090311</name>
</gene>
<organism evidence="4 5">
    <name type="scientific">Ceratocystis lukuohia</name>
    <dbReference type="NCBI Taxonomy" id="2019550"/>
    <lineage>
        <taxon>Eukaryota</taxon>
        <taxon>Fungi</taxon>
        <taxon>Dikarya</taxon>
        <taxon>Ascomycota</taxon>
        <taxon>Pezizomycotina</taxon>
        <taxon>Sordariomycetes</taxon>
        <taxon>Hypocreomycetidae</taxon>
        <taxon>Microascales</taxon>
        <taxon>Ceratocystidaceae</taxon>
        <taxon>Ceratocystis</taxon>
    </lineage>
</organism>
<comment type="caution">
    <text evidence="4">The sequence shown here is derived from an EMBL/GenBank/DDBJ whole genome shotgun (WGS) entry which is preliminary data.</text>
</comment>
<feature type="compositionally biased region" description="Basic and acidic residues" evidence="2">
    <location>
        <begin position="483"/>
        <end position="492"/>
    </location>
</feature>
<evidence type="ECO:0000256" key="2">
    <source>
        <dbReference type="SAM" id="MobiDB-lite"/>
    </source>
</evidence>
<dbReference type="InterPro" id="IPR006600">
    <property type="entry name" value="HTH_CenpB_DNA-bd_dom"/>
</dbReference>
<name>A0ABR4M9S5_9PEZI</name>
<dbReference type="Pfam" id="PF03184">
    <property type="entry name" value="DDE_1"/>
    <property type="match status" value="1"/>
</dbReference>
<accession>A0ABR4M9S5</accession>
<dbReference type="GeneID" id="98121535"/>
<dbReference type="Pfam" id="PF03221">
    <property type="entry name" value="HTH_Tnp_Tc5"/>
    <property type="match status" value="1"/>
</dbReference>
<sequence length="492" mass="56055">MSESSNEANIPLALQALQNDPRLSFRRAASIYQVHPWTLYRRQKGILSQRDTTPKSRKLSNVEEQTIVEFILDLDSRGSLPCQHDVEEMANRLLADRGASPVGKNWASNFVKRHSDLQMRFSRKNDYVRDKCEDPAIIRDWFKLVENTIAKYGITRADIYNFDETGFMMGVVASEMVVTGTQRRGKAKIAQSRSRKWASVFQAINAEGWAIAPFIMLAGQYHLASWYRETNLPNDWVIAVTHDGWADNDTGLEWLKHFDRHTKARSTGSHRLLILDGHEFYHSIDFETYCEQNRIITLCMPPRSSYLLQPLDVGCFGPLKNAYGREIEKLIRLSITRVSKIEFLVAFHAAYQATMTESSIKGGFREAGLVPLDPESVVLKLDVQRQAPAPANTEASLPHPRASRTPNTVLGASSQSGHIERRIRRDQSSSPAFILETLKSLIKDTKTIAHDMELLRSEIRDLRQSTEALGQRRRSKRTRLRDRRTTTVDESG</sequence>
<dbReference type="PROSITE" id="PS51253">
    <property type="entry name" value="HTH_CENPB"/>
    <property type="match status" value="1"/>
</dbReference>